<evidence type="ECO:0000256" key="1">
    <source>
        <dbReference type="SAM" id="Phobius"/>
    </source>
</evidence>
<dbReference type="GO" id="GO:0051082">
    <property type="term" value="F:unfolded protein binding"/>
    <property type="evidence" value="ECO:0007669"/>
    <property type="project" value="TreeGrafter"/>
</dbReference>
<dbReference type="GO" id="GO:0004674">
    <property type="term" value="F:protein serine/threonine kinase activity"/>
    <property type="evidence" value="ECO:0007669"/>
    <property type="project" value="InterPro"/>
</dbReference>
<organism evidence="3 4">
    <name type="scientific">Neolamprologus brichardi</name>
    <name type="common">Fairy cichlid</name>
    <name type="synonym">Lamprologus brichardi</name>
    <dbReference type="NCBI Taxonomy" id="32507"/>
    <lineage>
        <taxon>Eukaryota</taxon>
        <taxon>Metazoa</taxon>
        <taxon>Chordata</taxon>
        <taxon>Craniata</taxon>
        <taxon>Vertebrata</taxon>
        <taxon>Euteleostomi</taxon>
        <taxon>Actinopterygii</taxon>
        <taxon>Neopterygii</taxon>
        <taxon>Teleostei</taxon>
        <taxon>Neoteleostei</taxon>
        <taxon>Acanthomorphata</taxon>
        <taxon>Ovalentaria</taxon>
        <taxon>Cichlomorphae</taxon>
        <taxon>Cichliformes</taxon>
        <taxon>Cichlidae</taxon>
        <taxon>African cichlids</taxon>
        <taxon>Pseudocrenilabrinae</taxon>
        <taxon>Lamprologini</taxon>
        <taxon>Neolamprologus</taxon>
    </lineage>
</organism>
<dbReference type="GeneTree" id="ENSGT00940000165054"/>
<name>A0A3Q4GA46_NEOBR</name>
<dbReference type="PROSITE" id="PS00108">
    <property type="entry name" value="PROTEIN_KINASE_ST"/>
    <property type="match status" value="1"/>
</dbReference>
<feature type="transmembrane region" description="Helical" evidence="1">
    <location>
        <begin position="280"/>
        <end position="303"/>
    </location>
</feature>
<reference evidence="3" key="2">
    <citation type="submission" date="2025-09" db="UniProtKB">
        <authorList>
            <consortium name="Ensembl"/>
        </authorList>
    </citation>
    <scope>IDENTIFICATION</scope>
</reference>
<reference evidence="3" key="1">
    <citation type="submission" date="2025-08" db="UniProtKB">
        <authorList>
            <consortium name="Ensembl"/>
        </authorList>
    </citation>
    <scope>IDENTIFICATION</scope>
</reference>
<dbReference type="GO" id="GO:1990604">
    <property type="term" value="C:IRE1-TRAF2-ASK1 complex"/>
    <property type="evidence" value="ECO:0007669"/>
    <property type="project" value="TreeGrafter"/>
</dbReference>
<dbReference type="Proteomes" id="UP000261580">
    <property type="component" value="Unassembled WGS sequence"/>
</dbReference>
<dbReference type="PANTHER" id="PTHR13954">
    <property type="entry name" value="IRE1-RELATED"/>
    <property type="match status" value="1"/>
</dbReference>
<sequence length="360" mass="41606">MNSAPKSDIFLDATIAISEKTPEEVFRTFNSQMQSIIYVKDAEFRIAKGSDGTEVFLGLREDGTEVAIKRMSKSNYDELKNEEVILRHPELDHPYIVRYVDAAEDENFGYLCLQLCEYTLEEYIKNDHHDSLMLKKLVKQILESLKVLHCGNPKILHRDLKPQNVLIDVTGRARLADFGISRRLLKGQTTLRTRSAGTECWMARETLAEESVISYKSSTDIQVAGMLIYYILSGGHHPFGDLDFKSFKYLIEWMINKEPKDRPKVEESLMLQCSANSKSFYYILLLLFCIYLLFFIFIFNNVLSRKTEYLKKIGNRDDVANYRKAEQELIDSLEKCAVDGSFKQWKNKVTVTSNIKCLYS</sequence>
<dbReference type="GO" id="GO:0004521">
    <property type="term" value="F:RNA endonuclease activity"/>
    <property type="evidence" value="ECO:0007669"/>
    <property type="project" value="InterPro"/>
</dbReference>
<dbReference type="InterPro" id="IPR038357">
    <property type="entry name" value="KEN_sf"/>
</dbReference>
<dbReference type="Gene3D" id="1.20.1440.180">
    <property type="entry name" value="KEN domain"/>
    <property type="match status" value="1"/>
</dbReference>
<dbReference type="Pfam" id="PF00069">
    <property type="entry name" value="Pkinase"/>
    <property type="match status" value="1"/>
</dbReference>
<dbReference type="Bgee" id="ENSNBRG00000002531">
    <property type="expression patterns" value="Expressed in blood and 6 other cell types or tissues"/>
</dbReference>
<dbReference type="InterPro" id="IPR008271">
    <property type="entry name" value="Ser/Thr_kinase_AS"/>
</dbReference>
<dbReference type="Ensembl" id="ENSNBRT00000003331.1">
    <property type="protein sequence ID" value="ENSNBRP00000003218.1"/>
    <property type="gene ID" value="ENSNBRG00000002531.1"/>
</dbReference>
<keyword evidence="4" id="KW-1185">Reference proteome</keyword>
<dbReference type="SUPFAM" id="SSF56112">
    <property type="entry name" value="Protein kinase-like (PK-like)"/>
    <property type="match status" value="1"/>
</dbReference>
<protein>
    <recommendedName>
        <fullName evidence="2">Protein kinase domain-containing protein</fullName>
    </recommendedName>
</protein>
<dbReference type="GO" id="GO:0036498">
    <property type="term" value="P:IRE1-mediated unfolded protein response"/>
    <property type="evidence" value="ECO:0007669"/>
    <property type="project" value="TreeGrafter"/>
</dbReference>
<dbReference type="InterPro" id="IPR045133">
    <property type="entry name" value="IRE1/2-like"/>
</dbReference>
<proteinExistence type="predicted"/>
<accession>A0A3Q4GA46</accession>
<dbReference type="InterPro" id="IPR011009">
    <property type="entry name" value="Kinase-like_dom_sf"/>
</dbReference>
<evidence type="ECO:0000313" key="3">
    <source>
        <dbReference type="Ensembl" id="ENSNBRP00000003218.1"/>
    </source>
</evidence>
<keyword evidence="1" id="KW-1133">Transmembrane helix</keyword>
<evidence type="ECO:0000259" key="2">
    <source>
        <dbReference type="PROSITE" id="PS50011"/>
    </source>
</evidence>
<keyword evidence="1" id="KW-0812">Transmembrane</keyword>
<dbReference type="GO" id="GO:0005524">
    <property type="term" value="F:ATP binding"/>
    <property type="evidence" value="ECO:0007669"/>
    <property type="project" value="InterPro"/>
</dbReference>
<dbReference type="STRING" id="32507.ENSNBRP00000003218"/>
<dbReference type="PANTHER" id="PTHR13954:SF28">
    <property type="match status" value="1"/>
</dbReference>
<evidence type="ECO:0000313" key="4">
    <source>
        <dbReference type="Proteomes" id="UP000261580"/>
    </source>
</evidence>
<dbReference type="SMART" id="SM00220">
    <property type="entry name" value="S_TKc"/>
    <property type="match status" value="1"/>
</dbReference>
<keyword evidence="1" id="KW-0472">Membrane</keyword>
<dbReference type="InterPro" id="IPR000719">
    <property type="entry name" value="Prot_kinase_dom"/>
</dbReference>
<dbReference type="GO" id="GO:0070059">
    <property type="term" value="P:intrinsic apoptotic signaling pathway in response to endoplasmic reticulum stress"/>
    <property type="evidence" value="ECO:0007669"/>
    <property type="project" value="TreeGrafter"/>
</dbReference>
<dbReference type="AlphaFoldDB" id="A0A3Q4GA46"/>
<feature type="domain" description="Protein kinase" evidence="2">
    <location>
        <begin position="40"/>
        <end position="360"/>
    </location>
</feature>
<dbReference type="Gene3D" id="1.10.510.10">
    <property type="entry name" value="Transferase(Phosphotransferase) domain 1"/>
    <property type="match status" value="1"/>
</dbReference>
<dbReference type="PROSITE" id="PS50011">
    <property type="entry name" value="PROTEIN_KINASE_DOM"/>
    <property type="match status" value="1"/>
</dbReference>